<protein>
    <submittedName>
        <fullName evidence="1">Uncharacterized protein</fullName>
    </submittedName>
</protein>
<evidence type="ECO:0000313" key="1">
    <source>
        <dbReference type="EMBL" id="VVM16935.1"/>
    </source>
</evidence>
<reference evidence="1" key="1">
    <citation type="submission" date="2019-09" db="EMBL/GenBank/DDBJ databases">
        <authorList>
            <person name="Chandra G."/>
            <person name="Truman W A."/>
        </authorList>
    </citation>
    <scope>NUCLEOTIDE SEQUENCE</scope>
    <source>
        <strain evidence="1">PS683</strain>
    </source>
</reference>
<sequence>MSQESRSSGKYIGEYVEDIYIKRGDLWEQGGVKHEVTSKKYIITSEDYDYDIEVVTALPTNRPAGKKNHLALPIPPELTADTHEYLLTIAPGDDYVDRQGKAWKVTGKYYRPMSGGQLKVGIFIQ</sequence>
<dbReference type="EMBL" id="LR700654">
    <property type="protein sequence ID" value="VVM16935.1"/>
    <property type="molecule type" value="Genomic_DNA"/>
</dbReference>
<accession>A0A5E6MZS0</accession>
<name>A0A5E6MZS0_PSEFL</name>
<gene>
    <name evidence="1" type="ORF">PS683_05282</name>
</gene>
<proteinExistence type="predicted"/>
<dbReference type="AlphaFoldDB" id="A0A5E6MZS0"/>
<organism evidence="1">
    <name type="scientific">Pseudomonas fluorescens</name>
    <dbReference type="NCBI Taxonomy" id="294"/>
    <lineage>
        <taxon>Bacteria</taxon>
        <taxon>Pseudomonadati</taxon>
        <taxon>Pseudomonadota</taxon>
        <taxon>Gammaproteobacteria</taxon>
        <taxon>Pseudomonadales</taxon>
        <taxon>Pseudomonadaceae</taxon>
        <taxon>Pseudomonas</taxon>
    </lineage>
</organism>